<evidence type="ECO:0000256" key="1">
    <source>
        <dbReference type="SAM" id="MobiDB-lite"/>
    </source>
</evidence>
<keyword evidence="2" id="KW-0812">Transmembrane</keyword>
<feature type="compositionally biased region" description="Basic and acidic residues" evidence="1">
    <location>
        <begin position="78"/>
        <end position="91"/>
    </location>
</feature>
<accession>A0AAW1D9E4</accession>
<comment type="caution">
    <text evidence="3">The sequence shown here is derived from an EMBL/GenBank/DDBJ whole genome shotgun (WGS) entry which is preliminary data.</text>
</comment>
<evidence type="ECO:0000313" key="3">
    <source>
        <dbReference type="EMBL" id="KAK9507157.1"/>
    </source>
</evidence>
<dbReference type="Proteomes" id="UP001461498">
    <property type="component" value="Unassembled WGS sequence"/>
</dbReference>
<keyword evidence="2" id="KW-0472">Membrane</keyword>
<keyword evidence="2" id="KW-1133">Transmembrane helix</keyword>
<dbReference type="AlphaFoldDB" id="A0AAW1D9E4"/>
<keyword evidence="4" id="KW-1185">Reference proteome</keyword>
<feature type="compositionally biased region" description="Polar residues" evidence="1">
    <location>
        <begin position="93"/>
        <end position="103"/>
    </location>
</feature>
<proteinExistence type="predicted"/>
<evidence type="ECO:0000313" key="4">
    <source>
        <dbReference type="Proteomes" id="UP001461498"/>
    </source>
</evidence>
<gene>
    <name evidence="3" type="ORF">O3M35_007069</name>
</gene>
<organism evidence="3 4">
    <name type="scientific">Rhynocoris fuscipes</name>
    <dbReference type="NCBI Taxonomy" id="488301"/>
    <lineage>
        <taxon>Eukaryota</taxon>
        <taxon>Metazoa</taxon>
        <taxon>Ecdysozoa</taxon>
        <taxon>Arthropoda</taxon>
        <taxon>Hexapoda</taxon>
        <taxon>Insecta</taxon>
        <taxon>Pterygota</taxon>
        <taxon>Neoptera</taxon>
        <taxon>Paraneoptera</taxon>
        <taxon>Hemiptera</taxon>
        <taxon>Heteroptera</taxon>
        <taxon>Panheteroptera</taxon>
        <taxon>Cimicomorpha</taxon>
        <taxon>Reduviidae</taxon>
        <taxon>Harpactorinae</taxon>
        <taxon>Harpactorini</taxon>
        <taxon>Rhynocoris</taxon>
    </lineage>
</organism>
<sequence length="136" mass="15698">MVISNKKQISYDTLNRKRVKYFSYEEDFYCNDGTQTTKNIDQIHGIYVLLGGLLLIASILILGYDLFLQSPDDGIRTNDYNRDHRNSERSRHFNTPASNHSNSPPVLAPMEYWLIQYDGQREVHVQLVISTAMNGL</sequence>
<feature type="region of interest" description="Disordered" evidence="1">
    <location>
        <begin position="78"/>
        <end position="103"/>
    </location>
</feature>
<dbReference type="EMBL" id="JAPXFL010000004">
    <property type="protein sequence ID" value="KAK9507157.1"/>
    <property type="molecule type" value="Genomic_DNA"/>
</dbReference>
<feature type="transmembrane region" description="Helical" evidence="2">
    <location>
        <begin position="46"/>
        <end position="67"/>
    </location>
</feature>
<protein>
    <submittedName>
        <fullName evidence="3">Uncharacterized protein</fullName>
    </submittedName>
</protein>
<name>A0AAW1D9E4_9HEMI</name>
<reference evidence="3 4" key="1">
    <citation type="submission" date="2022-12" db="EMBL/GenBank/DDBJ databases">
        <title>Chromosome-level genome assembly of true bugs.</title>
        <authorList>
            <person name="Ma L."/>
            <person name="Li H."/>
        </authorList>
    </citation>
    <scope>NUCLEOTIDE SEQUENCE [LARGE SCALE GENOMIC DNA]</scope>
    <source>
        <strain evidence="3">Lab_2022b</strain>
    </source>
</reference>
<evidence type="ECO:0000256" key="2">
    <source>
        <dbReference type="SAM" id="Phobius"/>
    </source>
</evidence>